<dbReference type="Proteomes" id="UP000314294">
    <property type="component" value="Unassembled WGS sequence"/>
</dbReference>
<name>A0A4Z2HEG7_9TELE</name>
<sequence>MSELMRAGLWPLSLGIKREHPHPCTRQTSPEAAGDHPSERESIPPSTALNRSVTALPSAPPIHPAAVHLSGSRLRPTDGPLLCHEMSSFVSTQAV</sequence>
<feature type="compositionally biased region" description="Basic and acidic residues" evidence="1">
    <location>
        <begin position="33"/>
        <end position="42"/>
    </location>
</feature>
<evidence type="ECO:0000313" key="2">
    <source>
        <dbReference type="EMBL" id="TNN63383.1"/>
    </source>
</evidence>
<proteinExistence type="predicted"/>
<feature type="region of interest" description="Disordered" evidence="1">
    <location>
        <begin position="16"/>
        <end position="73"/>
    </location>
</feature>
<keyword evidence="3" id="KW-1185">Reference proteome</keyword>
<protein>
    <submittedName>
        <fullName evidence="2">Uncharacterized protein</fullName>
    </submittedName>
</protein>
<reference evidence="2 3" key="1">
    <citation type="submission" date="2019-03" db="EMBL/GenBank/DDBJ databases">
        <title>First draft genome of Liparis tanakae, snailfish: a comprehensive survey of snailfish specific genes.</title>
        <authorList>
            <person name="Kim W."/>
            <person name="Song I."/>
            <person name="Jeong J.-H."/>
            <person name="Kim D."/>
            <person name="Kim S."/>
            <person name="Ryu S."/>
            <person name="Song J.Y."/>
            <person name="Lee S.K."/>
        </authorList>
    </citation>
    <scope>NUCLEOTIDE SEQUENCE [LARGE SCALE GENOMIC DNA]</scope>
    <source>
        <tissue evidence="2">Muscle</tissue>
    </source>
</reference>
<gene>
    <name evidence="2" type="ORF">EYF80_026405</name>
</gene>
<comment type="caution">
    <text evidence="2">The sequence shown here is derived from an EMBL/GenBank/DDBJ whole genome shotgun (WGS) entry which is preliminary data.</text>
</comment>
<dbReference type="EMBL" id="SRLO01000274">
    <property type="protein sequence ID" value="TNN63383.1"/>
    <property type="molecule type" value="Genomic_DNA"/>
</dbReference>
<organism evidence="2 3">
    <name type="scientific">Liparis tanakae</name>
    <name type="common">Tanaka's snailfish</name>
    <dbReference type="NCBI Taxonomy" id="230148"/>
    <lineage>
        <taxon>Eukaryota</taxon>
        <taxon>Metazoa</taxon>
        <taxon>Chordata</taxon>
        <taxon>Craniata</taxon>
        <taxon>Vertebrata</taxon>
        <taxon>Euteleostomi</taxon>
        <taxon>Actinopterygii</taxon>
        <taxon>Neopterygii</taxon>
        <taxon>Teleostei</taxon>
        <taxon>Neoteleostei</taxon>
        <taxon>Acanthomorphata</taxon>
        <taxon>Eupercaria</taxon>
        <taxon>Perciformes</taxon>
        <taxon>Cottioidei</taxon>
        <taxon>Cottales</taxon>
        <taxon>Liparidae</taxon>
        <taxon>Liparis</taxon>
    </lineage>
</organism>
<dbReference type="AlphaFoldDB" id="A0A4Z2HEG7"/>
<accession>A0A4Z2HEG7</accession>
<evidence type="ECO:0000256" key="1">
    <source>
        <dbReference type="SAM" id="MobiDB-lite"/>
    </source>
</evidence>
<evidence type="ECO:0000313" key="3">
    <source>
        <dbReference type="Proteomes" id="UP000314294"/>
    </source>
</evidence>
<feature type="compositionally biased region" description="Polar residues" evidence="1">
    <location>
        <begin position="44"/>
        <end position="55"/>
    </location>
</feature>